<sequence length="335" mass="38520">MDYDYHNMRMMHRNNYEKSTTKYRQKLLLLKQMIRECVHENAALVDELEEVQVNIIIRKEERKFLLRKLCEYEPQIALEVQNAAKDGPVSRPNNVDSKKPRKKAHLNSAERRPSLLKSRKTTSKNKKKIVQPIPVDNNGRPVFPLELGRLTVHSLGEVVSDRMEFHSEDAIYPVGYVSTRFYGSLKDPTQKCMYTCKISDINDAPRFEIASDDNCPSIVGDTPDVCHSLLLQKINDSLSLNVVSTRPRGNDFFGLTHPIVLHLLQSSPGTRKCIYYKWTKFEVSKSADAYAEDNDAALSFEHLQRCINFCKYKMAPDVLQKPDDFGDSKDGIQMF</sequence>
<dbReference type="PANTHER" id="PTHR22715:SF0">
    <property type="entry name" value="TRANSFORMING GROWTH FACTOR BETA REGULATOR 1"/>
    <property type="match status" value="1"/>
</dbReference>
<keyword evidence="5" id="KW-1185">Reference proteome</keyword>
<dbReference type="PANTHER" id="PTHR22715">
    <property type="entry name" value="TRANSFORMING GROWTH FACTOR BETA REGULATED GENE 1"/>
    <property type="match status" value="1"/>
</dbReference>
<dbReference type="SMART" id="SM00541">
    <property type="entry name" value="FYRN"/>
    <property type="match status" value="1"/>
</dbReference>
<dbReference type="GO" id="GO:0051726">
    <property type="term" value="P:regulation of cell cycle"/>
    <property type="evidence" value="ECO:0007669"/>
    <property type="project" value="TreeGrafter"/>
</dbReference>
<comment type="caution">
    <text evidence="4">The sequence shown here is derived from an EMBL/GenBank/DDBJ whole genome shotgun (WGS) entry which is preliminary data.</text>
</comment>
<dbReference type="GO" id="GO:0005634">
    <property type="term" value="C:nucleus"/>
    <property type="evidence" value="ECO:0007669"/>
    <property type="project" value="UniProtKB-SubCell"/>
</dbReference>
<dbReference type="InterPro" id="IPR003888">
    <property type="entry name" value="FYrich_N"/>
</dbReference>
<keyword evidence="2" id="KW-0539">Nucleus</keyword>
<evidence type="ECO:0000313" key="4">
    <source>
        <dbReference type="EMBL" id="KAJ8913425.1"/>
    </source>
</evidence>
<evidence type="ECO:0000256" key="1">
    <source>
        <dbReference type="ARBA" id="ARBA00004123"/>
    </source>
</evidence>
<dbReference type="Pfam" id="PF05965">
    <property type="entry name" value="FYRC"/>
    <property type="match status" value="1"/>
</dbReference>
<dbReference type="PROSITE" id="PS51543">
    <property type="entry name" value="FYRC"/>
    <property type="match status" value="1"/>
</dbReference>
<name>A0AAV8VH08_9CUCU</name>
<proteinExistence type="predicted"/>
<gene>
    <name evidence="4" type="ORF">NQ315_017169</name>
</gene>
<accession>A0AAV8VH08</accession>
<reference evidence="4 5" key="1">
    <citation type="journal article" date="2023" name="Insect Mol. Biol.">
        <title>Genome sequencing provides insights into the evolution of gene families encoding plant cell wall-degrading enzymes in longhorned beetles.</title>
        <authorList>
            <person name="Shin N.R."/>
            <person name="Okamura Y."/>
            <person name="Kirsch R."/>
            <person name="Pauchet Y."/>
        </authorList>
    </citation>
    <scope>NUCLEOTIDE SEQUENCE [LARGE SCALE GENOMIC DNA]</scope>
    <source>
        <strain evidence="4">EAD_L_NR</strain>
    </source>
</reference>
<evidence type="ECO:0000256" key="3">
    <source>
        <dbReference type="SAM" id="MobiDB-lite"/>
    </source>
</evidence>
<dbReference type="Pfam" id="PF05964">
    <property type="entry name" value="FYRN"/>
    <property type="match status" value="1"/>
</dbReference>
<protein>
    <recommendedName>
        <fullName evidence="6">Transforming growth factor beta regulator 1</fullName>
    </recommendedName>
</protein>
<feature type="region of interest" description="Disordered" evidence="3">
    <location>
        <begin position="83"/>
        <end position="133"/>
    </location>
</feature>
<comment type="subcellular location">
    <subcellularLocation>
        <location evidence="1">Nucleus</location>
    </subcellularLocation>
</comment>
<dbReference type="InterPro" id="IPR003889">
    <property type="entry name" value="FYrich_C"/>
</dbReference>
<dbReference type="Gene3D" id="3.30.160.360">
    <property type="match status" value="1"/>
</dbReference>
<dbReference type="EMBL" id="JANEYG010000094">
    <property type="protein sequence ID" value="KAJ8913425.1"/>
    <property type="molecule type" value="Genomic_DNA"/>
</dbReference>
<organism evidence="4 5">
    <name type="scientific">Exocentrus adspersus</name>
    <dbReference type="NCBI Taxonomy" id="1586481"/>
    <lineage>
        <taxon>Eukaryota</taxon>
        <taxon>Metazoa</taxon>
        <taxon>Ecdysozoa</taxon>
        <taxon>Arthropoda</taxon>
        <taxon>Hexapoda</taxon>
        <taxon>Insecta</taxon>
        <taxon>Pterygota</taxon>
        <taxon>Neoptera</taxon>
        <taxon>Endopterygota</taxon>
        <taxon>Coleoptera</taxon>
        <taxon>Polyphaga</taxon>
        <taxon>Cucujiformia</taxon>
        <taxon>Chrysomeloidea</taxon>
        <taxon>Cerambycidae</taxon>
        <taxon>Lamiinae</taxon>
        <taxon>Acanthocinini</taxon>
        <taxon>Exocentrus</taxon>
    </lineage>
</organism>
<evidence type="ECO:0008006" key="6">
    <source>
        <dbReference type="Google" id="ProtNLM"/>
    </source>
</evidence>
<evidence type="ECO:0000313" key="5">
    <source>
        <dbReference type="Proteomes" id="UP001159042"/>
    </source>
</evidence>
<dbReference type="InterPro" id="IPR040092">
    <property type="entry name" value="TBRG1"/>
</dbReference>
<evidence type="ECO:0000256" key="2">
    <source>
        <dbReference type="ARBA" id="ARBA00023242"/>
    </source>
</evidence>
<dbReference type="Proteomes" id="UP001159042">
    <property type="component" value="Unassembled WGS sequence"/>
</dbReference>
<dbReference type="AlphaFoldDB" id="A0AAV8VH08"/>
<dbReference type="PROSITE" id="PS51542">
    <property type="entry name" value="FYRN"/>
    <property type="match status" value="1"/>
</dbReference>
<feature type="compositionally biased region" description="Basic residues" evidence="3">
    <location>
        <begin position="117"/>
        <end position="129"/>
    </location>
</feature>